<protein>
    <recommendedName>
        <fullName evidence="14">Peptidoglycan D,D-transpeptidase MrdA</fullName>
        <ecNumber evidence="14">3.4.16.4</ecNumber>
    </recommendedName>
    <alternativeName>
        <fullName evidence="14">Penicillin-binding protein 2</fullName>
        <shortName evidence="14">PBP-2</shortName>
    </alternativeName>
</protein>
<dbReference type="SUPFAM" id="SSF56519">
    <property type="entry name" value="Penicillin binding protein dimerisation domain"/>
    <property type="match status" value="1"/>
</dbReference>
<evidence type="ECO:0000256" key="15">
    <source>
        <dbReference type="SAM" id="MobiDB-lite"/>
    </source>
</evidence>
<dbReference type="Pfam" id="PF00905">
    <property type="entry name" value="Transpeptidase"/>
    <property type="match status" value="1"/>
</dbReference>
<dbReference type="InterPro" id="IPR036138">
    <property type="entry name" value="PBP_dimer_sf"/>
</dbReference>
<keyword evidence="9 14" id="KW-0133">Cell shape</keyword>
<dbReference type="FunFam" id="3.40.710.10:FF:000024">
    <property type="entry name" value="Penicillin-binding protein 2"/>
    <property type="match status" value="1"/>
</dbReference>
<evidence type="ECO:0000256" key="9">
    <source>
        <dbReference type="ARBA" id="ARBA00022960"/>
    </source>
</evidence>
<keyword evidence="3 14" id="KW-1003">Cell membrane</keyword>
<dbReference type="InterPro" id="IPR001460">
    <property type="entry name" value="PCN-bd_Tpept"/>
</dbReference>
<dbReference type="Gene3D" id="3.40.710.10">
    <property type="entry name" value="DD-peptidase/beta-lactamase superfamily"/>
    <property type="match status" value="1"/>
</dbReference>
<evidence type="ECO:0000256" key="5">
    <source>
        <dbReference type="ARBA" id="ARBA00022645"/>
    </source>
</evidence>
<dbReference type="OrthoDB" id="9766847at2"/>
<dbReference type="InterPro" id="IPR050515">
    <property type="entry name" value="Beta-lactam/transpept"/>
</dbReference>
<dbReference type="PANTHER" id="PTHR30627:SF2">
    <property type="entry name" value="PEPTIDOGLYCAN D,D-TRANSPEPTIDASE MRDA"/>
    <property type="match status" value="1"/>
</dbReference>
<dbReference type="GO" id="GO:0071555">
    <property type="term" value="P:cell wall organization"/>
    <property type="evidence" value="ECO:0007669"/>
    <property type="project" value="UniProtKB-KW"/>
</dbReference>
<evidence type="ECO:0000256" key="10">
    <source>
        <dbReference type="ARBA" id="ARBA00022984"/>
    </source>
</evidence>
<keyword evidence="13 14" id="KW-0961">Cell wall biogenesis/degradation</keyword>
<keyword evidence="6 14" id="KW-0645">Protease</keyword>
<accession>A0A4R1EPM9</accession>
<dbReference type="GO" id="GO:0008360">
    <property type="term" value="P:regulation of cell shape"/>
    <property type="evidence" value="ECO:0007669"/>
    <property type="project" value="UniProtKB-KW"/>
</dbReference>
<feature type="transmembrane region" description="Helical" evidence="14">
    <location>
        <begin position="21"/>
        <end position="41"/>
    </location>
</feature>
<dbReference type="InterPro" id="IPR017790">
    <property type="entry name" value="Penicillin-binding_protein_2"/>
</dbReference>
<evidence type="ECO:0000256" key="14">
    <source>
        <dbReference type="HAMAP-Rule" id="MF_02081"/>
    </source>
</evidence>
<dbReference type="GO" id="GO:0071972">
    <property type="term" value="F:peptidoglycan L,D-transpeptidase activity"/>
    <property type="evidence" value="ECO:0007669"/>
    <property type="project" value="TreeGrafter"/>
</dbReference>
<evidence type="ECO:0000259" key="17">
    <source>
        <dbReference type="Pfam" id="PF03717"/>
    </source>
</evidence>
<dbReference type="GO" id="GO:0009252">
    <property type="term" value="P:peptidoglycan biosynthetic process"/>
    <property type="evidence" value="ECO:0007669"/>
    <property type="project" value="UniProtKB-UniRule"/>
</dbReference>
<evidence type="ECO:0000313" key="19">
    <source>
        <dbReference type="Proteomes" id="UP000294887"/>
    </source>
</evidence>
<feature type="domain" description="Penicillin-binding protein transpeptidase" evidence="16">
    <location>
        <begin position="267"/>
        <end position="607"/>
    </location>
</feature>
<keyword evidence="4 14" id="KW-0997">Cell inner membrane</keyword>
<keyword evidence="19" id="KW-1185">Reference proteome</keyword>
<evidence type="ECO:0000259" key="16">
    <source>
        <dbReference type="Pfam" id="PF00905"/>
    </source>
</evidence>
<dbReference type="EMBL" id="SMFQ01000005">
    <property type="protein sequence ID" value="TCJ83266.1"/>
    <property type="molecule type" value="Genomic_DNA"/>
</dbReference>
<sequence length="667" mass="75176">MEKRVTVKSEREEYRLFRSRAIVAAALVFIGLSLVFIRLIFLQVNSYEHYTILSKENYQKRIPTPPVRGLIYDRNGVLLADNHIEYVLEAAEDDVKDMDRKLKRLMQLLPITPQEIKKFKQKLRVNSRFQPVVLRKNLTEKETAIFSANRFRFQGFNVSVRMRRNYPLGSTAGHLIGYVGRIDKKDLEKLDKKNYKGTTHIGKLGIEKQYEDRLHGKAGYELTEVDAHGKPQLKLDEKAPITGEDLFLSIDLELQLKAEELLAEHNGAAVAIDPRNGEILAMASMPAFDPNLFVNGISYANYNALRDDIDRPLYNRALQGSYPPGSTIKPMAGLVGLSAGVVTPTSSVYGRGFYQIPGNKHRFRCWKKAGHGNISLNRAIYQSCDVYFYDLAFRMGIKRYSDAMKRFGFGSRLGIDLPHEGTGIMPSAEWKRKRYDKFWYPGDTVNTGIGQGYFTATPLQLAFATATMATHGRKFKPHVLRATRVSRNLPPKIVTPEKLPSVGVTKLRYWDDVIRGMVNVVHGEHGTARRSGAGAKYRFAGKTGTAQVFGIAQNKEYDAAKLKKKLHDHALFVAFAPVNNPRIALAVIAENAGGGSKVAAPIARQLLDTYLLTPQQKEEISEQNKPKESDESPSLMNINKLKKKKELERKLKREIQINSPLTTAPRT</sequence>
<dbReference type="Gene3D" id="3.90.1310.10">
    <property type="entry name" value="Penicillin-binding protein 2a (Domain 2)"/>
    <property type="match status" value="1"/>
</dbReference>
<name>A0A4R1EPM9_9GAMM</name>
<dbReference type="GO" id="GO:0008658">
    <property type="term" value="F:penicillin binding"/>
    <property type="evidence" value="ECO:0007669"/>
    <property type="project" value="UniProtKB-UniRule"/>
</dbReference>
<dbReference type="NCBIfam" id="TIGR03423">
    <property type="entry name" value="pbp2_mrdA"/>
    <property type="match status" value="1"/>
</dbReference>
<reference evidence="18 19" key="1">
    <citation type="submission" date="2019-03" db="EMBL/GenBank/DDBJ databases">
        <title>Genomic Encyclopedia of Type Strains, Phase IV (KMG-IV): sequencing the most valuable type-strain genomes for metagenomic binning, comparative biology and taxonomic classification.</title>
        <authorList>
            <person name="Goeker M."/>
        </authorList>
    </citation>
    <scope>NUCLEOTIDE SEQUENCE [LARGE SCALE GENOMIC DNA]</scope>
    <source>
        <strain evidence="18 19">DSM 24830</strain>
    </source>
</reference>
<dbReference type="Gene3D" id="3.30.1390.30">
    <property type="entry name" value="Penicillin-binding protein 2a, domain 3"/>
    <property type="match status" value="1"/>
</dbReference>
<dbReference type="HAMAP" id="MF_02081">
    <property type="entry name" value="MrdA_transpept"/>
    <property type="match status" value="1"/>
</dbReference>
<dbReference type="AlphaFoldDB" id="A0A4R1EPM9"/>
<dbReference type="RefSeq" id="WP_131907739.1">
    <property type="nucleotide sequence ID" value="NZ_BAAAFU010000007.1"/>
</dbReference>
<evidence type="ECO:0000313" key="18">
    <source>
        <dbReference type="EMBL" id="TCJ83266.1"/>
    </source>
</evidence>
<dbReference type="SUPFAM" id="SSF56601">
    <property type="entry name" value="beta-lactamase/transpeptidase-like"/>
    <property type="match status" value="1"/>
</dbReference>
<evidence type="ECO:0000256" key="7">
    <source>
        <dbReference type="ARBA" id="ARBA00022692"/>
    </source>
</evidence>
<evidence type="ECO:0000256" key="1">
    <source>
        <dbReference type="ARBA" id="ARBA00004167"/>
    </source>
</evidence>
<evidence type="ECO:0000256" key="11">
    <source>
        <dbReference type="ARBA" id="ARBA00022989"/>
    </source>
</evidence>
<organism evidence="18 19">
    <name type="scientific">Cocleimonas flava</name>
    <dbReference type="NCBI Taxonomy" id="634765"/>
    <lineage>
        <taxon>Bacteria</taxon>
        <taxon>Pseudomonadati</taxon>
        <taxon>Pseudomonadota</taxon>
        <taxon>Gammaproteobacteria</taxon>
        <taxon>Thiotrichales</taxon>
        <taxon>Thiotrichaceae</taxon>
        <taxon>Cocleimonas</taxon>
    </lineage>
</organism>
<feature type="domain" description="Penicillin-binding protein dimerisation" evidence="17">
    <location>
        <begin position="64"/>
        <end position="231"/>
    </location>
</feature>
<comment type="pathway">
    <text evidence="14">Cell wall biogenesis; peptidoglycan biosynthesis.</text>
</comment>
<evidence type="ECO:0000256" key="3">
    <source>
        <dbReference type="ARBA" id="ARBA00022475"/>
    </source>
</evidence>
<evidence type="ECO:0000256" key="6">
    <source>
        <dbReference type="ARBA" id="ARBA00022670"/>
    </source>
</evidence>
<dbReference type="Pfam" id="PF03717">
    <property type="entry name" value="PBP_dimer"/>
    <property type="match status" value="1"/>
</dbReference>
<dbReference type="PANTHER" id="PTHR30627">
    <property type="entry name" value="PEPTIDOGLYCAN D,D-TRANSPEPTIDASE"/>
    <property type="match status" value="1"/>
</dbReference>
<comment type="function">
    <text evidence="14">Catalyzes cross-linking of the peptidoglycan cell wall.</text>
</comment>
<comment type="caution">
    <text evidence="14">Lacks conserved residue(s) required for the propagation of feature annotation.</text>
</comment>
<comment type="caution">
    <text evidence="18">The sequence shown here is derived from an EMBL/GenBank/DDBJ whole genome shotgun (WGS) entry which is preliminary data.</text>
</comment>
<feature type="compositionally biased region" description="Basic and acidic residues" evidence="15">
    <location>
        <begin position="617"/>
        <end position="630"/>
    </location>
</feature>
<keyword evidence="12 14" id="KW-0472">Membrane</keyword>
<evidence type="ECO:0000256" key="4">
    <source>
        <dbReference type="ARBA" id="ARBA00022519"/>
    </source>
</evidence>
<evidence type="ECO:0000256" key="2">
    <source>
        <dbReference type="ARBA" id="ARBA00004236"/>
    </source>
</evidence>
<feature type="region of interest" description="Disordered" evidence="15">
    <location>
        <begin position="617"/>
        <end position="643"/>
    </location>
</feature>
<dbReference type="GO" id="GO:0006508">
    <property type="term" value="P:proteolysis"/>
    <property type="evidence" value="ECO:0007669"/>
    <property type="project" value="UniProtKB-KW"/>
</dbReference>
<dbReference type="EC" id="3.4.16.4" evidence="14"/>
<keyword evidence="8 14" id="KW-0378">Hydrolase</keyword>
<dbReference type="Proteomes" id="UP000294887">
    <property type="component" value="Unassembled WGS sequence"/>
</dbReference>
<dbReference type="InterPro" id="IPR005311">
    <property type="entry name" value="PBP_dimer"/>
</dbReference>
<keyword evidence="11 14" id="KW-1133">Transmembrane helix</keyword>
<comment type="subcellular location">
    <subcellularLocation>
        <location evidence="14">Cell inner membrane</location>
        <topology evidence="14">Single-pass membrane protein</topology>
    </subcellularLocation>
    <subcellularLocation>
        <location evidence="2">Cell membrane</location>
    </subcellularLocation>
    <subcellularLocation>
        <location evidence="1">Membrane</location>
        <topology evidence="1">Single-pass membrane protein</topology>
    </subcellularLocation>
</comment>
<dbReference type="InterPro" id="IPR012338">
    <property type="entry name" value="Beta-lactam/transpept-like"/>
</dbReference>
<evidence type="ECO:0000256" key="12">
    <source>
        <dbReference type="ARBA" id="ARBA00023136"/>
    </source>
</evidence>
<keyword evidence="7 14" id="KW-0812">Transmembrane</keyword>
<dbReference type="UniPathway" id="UPA00219"/>
<keyword evidence="5 14" id="KW-0121">Carboxypeptidase</keyword>
<comment type="catalytic activity">
    <reaction evidence="14">
        <text>Preferential cleavage: (Ac)2-L-Lys-D-Ala-|-D-Ala. Also transpeptidation of peptidyl-alanyl moieties that are N-acyl substituents of D-alanine.</text>
        <dbReference type="EC" id="3.4.16.4"/>
    </reaction>
</comment>
<keyword evidence="10 14" id="KW-0573">Peptidoglycan synthesis</keyword>
<dbReference type="GO" id="GO:0005886">
    <property type="term" value="C:plasma membrane"/>
    <property type="evidence" value="ECO:0007669"/>
    <property type="project" value="UniProtKB-SubCell"/>
</dbReference>
<evidence type="ECO:0000256" key="8">
    <source>
        <dbReference type="ARBA" id="ARBA00022801"/>
    </source>
</evidence>
<feature type="active site" description="Acyl-ester intermediate" evidence="14">
    <location>
        <position position="326"/>
    </location>
</feature>
<proteinExistence type="inferred from homology"/>
<comment type="similarity">
    <text evidence="14">Belongs to the transpeptidase family. MrdA subfamily.</text>
</comment>
<dbReference type="GO" id="GO:0009002">
    <property type="term" value="F:serine-type D-Ala-D-Ala carboxypeptidase activity"/>
    <property type="evidence" value="ECO:0007669"/>
    <property type="project" value="UniProtKB-UniRule"/>
</dbReference>
<evidence type="ECO:0000256" key="13">
    <source>
        <dbReference type="ARBA" id="ARBA00023316"/>
    </source>
</evidence>
<gene>
    <name evidence="14" type="primary">mrdA</name>
    <name evidence="18" type="ORF">EV695_4006</name>
</gene>